<name>A0A0F8XHT6_9ZZZZ</name>
<dbReference type="Gene3D" id="3.30.420.10">
    <property type="entry name" value="Ribonuclease H-like superfamily/Ribonuclease H"/>
    <property type="match status" value="1"/>
</dbReference>
<reference evidence="1" key="1">
    <citation type="journal article" date="2015" name="Nature">
        <title>Complex archaea that bridge the gap between prokaryotes and eukaryotes.</title>
        <authorList>
            <person name="Spang A."/>
            <person name="Saw J.H."/>
            <person name="Jorgensen S.L."/>
            <person name="Zaremba-Niedzwiedzka K."/>
            <person name="Martijn J."/>
            <person name="Lind A.E."/>
            <person name="van Eijk R."/>
            <person name="Schleper C."/>
            <person name="Guy L."/>
            <person name="Ettema T.J."/>
        </authorList>
    </citation>
    <scope>NUCLEOTIDE SEQUENCE</scope>
</reference>
<dbReference type="InterPro" id="IPR043502">
    <property type="entry name" value="DNA/RNA_pol_sf"/>
</dbReference>
<feature type="non-terminal residue" evidence="1">
    <location>
        <position position="1"/>
    </location>
</feature>
<comment type="caution">
    <text evidence="1">The sequence shown here is derived from an EMBL/GenBank/DDBJ whole genome shotgun (WGS) entry which is preliminary data.</text>
</comment>
<accession>A0A0F8XHT6</accession>
<dbReference type="GO" id="GO:0003676">
    <property type="term" value="F:nucleic acid binding"/>
    <property type="evidence" value="ECO:0007669"/>
    <property type="project" value="InterPro"/>
</dbReference>
<evidence type="ECO:0000313" key="1">
    <source>
        <dbReference type="EMBL" id="KKK68473.1"/>
    </source>
</evidence>
<proteinExistence type="predicted"/>
<dbReference type="AlphaFoldDB" id="A0A0F8XHT6"/>
<organism evidence="1">
    <name type="scientific">marine sediment metagenome</name>
    <dbReference type="NCBI Taxonomy" id="412755"/>
    <lineage>
        <taxon>unclassified sequences</taxon>
        <taxon>metagenomes</taxon>
        <taxon>ecological metagenomes</taxon>
    </lineage>
</organism>
<evidence type="ECO:0008006" key="2">
    <source>
        <dbReference type="Google" id="ProtNLM"/>
    </source>
</evidence>
<dbReference type="SUPFAM" id="SSF53098">
    <property type="entry name" value="Ribonuclease H-like"/>
    <property type="match status" value="1"/>
</dbReference>
<dbReference type="EMBL" id="LAZR01059116">
    <property type="protein sequence ID" value="KKK68473.1"/>
    <property type="molecule type" value="Genomic_DNA"/>
</dbReference>
<dbReference type="InterPro" id="IPR012337">
    <property type="entry name" value="RNaseH-like_sf"/>
</dbReference>
<dbReference type="SUPFAM" id="SSF56672">
    <property type="entry name" value="DNA/RNA polymerases"/>
    <property type="match status" value="1"/>
</dbReference>
<gene>
    <name evidence="1" type="ORF">LCGC14_2943700</name>
</gene>
<dbReference type="InterPro" id="IPR036397">
    <property type="entry name" value="RNaseH_sf"/>
</dbReference>
<protein>
    <recommendedName>
        <fullName evidence="2">3'-5' exonuclease domain-containing protein</fullName>
    </recommendedName>
</protein>
<sequence length="361" mass="41636">LLTRDLERAKRECRTSAIQRPKRRVTVVSSREDARQCVVQLKRSKRLSFDIEIDGEQRLLCVGFSPSEHEAVVFPAQFIDNISRLLESPWPRKLAANGQFDIHFLRTRNGIRVKGYRDDTQVAWHSCYPQLAGKQDDSSAQTTKKSVAFLASLFTLDAWWKDYDTDEMGMYELCGRDCCIEFDIMEQLDKLVDDLDVRDIYRHSMGLVDPCVDTQKRGILVDEPLRKERLKQLDKRIGTIGAELNQLVGPILEENRDHERFKLFEDKWTCPCCRNGRLKRVECWSCAGFDRRPNKKSLGHTKLDVCRVCDGMGQRIATVFNPNSDTQVKILLYEFLKLPPRYSDGKLSGTTEKIRGLLANV</sequence>